<organism evidence="1 2">
    <name type="scientific">Aphis craccivora</name>
    <name type="common">Cowpea aphid</name>
    <dbReference type="NCBI Taxonomy" id="307492"/>
    <lineage>
        <taxon>Eukaryota</taxon>
        <taxon>Metazoa</taxon>
        <taxon>Ecdysozoa</taxon>
        <taxon>Arthropoda</taxon>
        <taxon>Hexapoda</taxon>
        <taxon>Insecta</taxon>
        <taxon>Pterygota</taxon>
        <taxon>Neoptera</taxon>
        <taxon>Paraneoptera</taxon>
        <taxon>Hemiptera</taxon>
        <taxon>Sternorrhyncha</taxon>
        <taxon>Aphidomorpha</taxon>
        <taxon>Aphidoidea</taxon>
        <taxon>Aphididae</taxon>
        <taxon>Aphidini</taxon>
        <taxon>Aphis</taxon>
        <taxon>Aphis</taxon>
    </lineage>
</organism>
<evidence type="ECO:0000313" key="1">
    <source>
        <dbReference type="EMBL" id="KAF0705087.1"/>
    </source>
</evidence>
<dbReference type="EMBL" id="VUJU01013362">
    <property type="protein sequence ID" value="KAF0705087.1"/>
    <property type="molecule type" value="Genomic_DNA"/>
</dbReference>
<keyword evidence="2" id="KW-1185">Reference proteome</keyword>
<dbReference type="OrthoDB" id="6623674at2759"/>
<dbReference type="Gene3D" id="3.30.420.10">
    <property type="entry name" value="Ribonuclease H-like superfamily/Ribonuclease H"/>
    <property type="match status" value="1"/>
</dbReference>
<comment type="caution">
    <text evidence="1">The sequence shown here is derived from an EMBL/GenBank/DDBJ whole genome shotgun (WGS) entry which is preliminary data.</text>
</comment>
<reference evidence="1 2" key="1">
    <citation type="submission" date="2019-08" db="EMBL/GenBank/DDBJ databases">
        <title>Whole genome of Aphis craccivora.</title>
        <authorList>
            <person name="Voronova N.V."/>
            <person name="Shulinski R.S."/>
            <person name="Bandarenka Y.V."/>
            <person name="Zhorov D.G."/>
            <person name="Warner D."/>
        </authorList>
    </citation>
    <scope>NUCLEOTIDE SEQUENCE [LARGE SCALE GENOMIC DNA]</scope>
    <source>
        <strain evidence="1">180601</strain>
        <tissue evidence="1">Whole Body</tissue>
    </source>
</reference>
<accession>A0A6G0VQ57</accession>
<proteinExistence type="predicted"/>
<evidence type="ECO:0000313" key="2">
    <source>
        <dbReference type="Proteomes" id="UP000478052"/>
    </source>
</evidence>
<protein>
    <submittedName>
        <fullName evidence="1">Integrase catalytic domain-containing protein</fullName>
    </submittedName>
</protein>
<dbReference type="GO" id="GO:0003676">
    <property type="term" value="F:nucleic acid binding"/>
    <property type="evidence" value="ECO:0007669"/>
    <property type="project" value="InterPro"/>
</dbReference>
<dbReference type="Proteomes" id="UP000478052">
    <property type="component" value="Unassembled WGS sequence"/>
</dbReference>
<name>A0A6G0VQ57_APHCR</name>
<gene>
    <name evidence="1" type="ORF">FWK35_00037661</name>
</gene>
<feature type="non-terminal residue" evidence="1">
    <location>
        <position position="1"/>
    </location>
</feature>
<sequence>DPEAQNIVSNAVPCRWHFNPPAAPHFGGLWEAAVKSMKTHFKRVIGTQLLTFEEMCTITQRIESILNYLLIIILYYN</sequence>
<dbReference type="AlphaFoldDB" id="A0A6G0VQ57"/>
<dbReference type="InterPro" id="IPR036397">
    <property type="entry name" value="RNaseH_sf"/>
</dbReference>